<proteinExistence type="predicted"/>
<dbReference type="EMBL" id="CH477666">
    <property type="protein sequence ID" value="EAT37530.1"/>
    <property type="molecule type" value="Genomic_DNA"/>
</dbReference>
<sequence length="569" mass="65662">MEEIDRCRICLNDVQHPPVPLDSKPDGILSIADLITSVSGVVISNDDSFPKFCCESCSERLLSAHNLAKQCRESDEKLQAAYKEQLLGSTSGDNGGSSSEGDNSDEGDTDHEADAEPPDIVGLTTCCACRTDYETVEAFAQHIAKVHAPERTDDHLKKPFQCEVCFKRYFKKTSLNRHKRMGAAGPKIRALKDEEPTDHRCCGCRKDFATAEDLREHSNREHASERVVDETKPYECEICFKRYLNKTSLSRHFRERLLEKRPGIVRKLVTNQCCGCREKFASKDQLEIHSRAVHEPDRREDLDGLKPFECGTCFSRYSSQGAYDRHKTYIFMDQLYKCHQCDKSFVKRIMLRSHERKFHNGLQNEVIGPYQCSHCGKTFMQPSSLTNHEKIHTENRRFECSICQKTFLSKGNLQTHLKLHEPESQKREPQYQCPICRCRFKTPNYLEIHSRVHTGEKPYQCKYCSKQFAHASGHKRHLLTHNSLKPFVCRFCNRGFALRPNMLIHEKSHGSDQSVKCDICGKGFVHERRSFMRNLGSNLKRNSWRCINHIPSDNRRRKFRSNSTEQGKC</sequence>
<feature type="domain" description="C2H2-type" evidence="8">
    <location>
        <begin position="271"/>
        <end position="299"/>
    </location>
</feature>
<reference evidence="10" key="1">
    <citation type="submission" date="2005-10" db="EMBL/GenBank/DDBJ databases">
        <authorList>
            <person name="Loftus B.J."/>
            <person name="Nene V.M."/>
            <person name="Hannick L.I."/>
            <person name="Bidwell S."/>
            <person name="Haas B."/>
            <person name="Amedeo P."/>
            <person name="Orvis J."/>
            <person name="Wortman J.R."/>
            <person name="White O.R."/>
            <person name="Salzberg S."/>
            <person name="Shumway M."/>
            <person name="Koo H."/>
            <person name="Zhao Y."/>
            <person name="Holmes M."/>
            <person name="Miller J."/>
            <person name="Schatz M."/>
            <person name="Pop M."/>
            <person name="Pai G."/>
            <person name="Utterback T."/>
            <person name="Rogers Y.-H."/>
            <person name="Kravitz S."/>
            <person name="Fraser C.M."/>
        </authorList>
    </citation>
    <scope>NUCLEOTIDE SEQUENCE</scope>
    <source>
        <strain evidence="10">Liverpool</strain>
    </source>
</reference>
<dbReference type="GO" id="GO:0003677">
    <property type="term" value="F:DNA binding"/>
    <property type="evidence" value="ECO:0007669"/>
    <property type="project" value="UniProtKB-ARBA"/>
</dbReference>
<feature type="domain" description="C2H2-type" evidence="8">
    <location>
        <begin position="487"/>
        <end position="514"/>
    </location>
</feature>
<dbReference type="Gene3D" id="3.40.1800.20">
    <property type="match status" value="1"/>
</dbReference>
<dbReference type="InterPro" id="IPR013087">
    <property type="entry name" value="Znf_C2H2_type"/>
</dbReference>
<accession>Q16ST1</accession>
<dbReference type="VEuPathDB" id="VectorBase:AAEL010492"/>
<evidence type="ECO:0000313" key="11">
    <source>
        <dbReference type="Proteomes" id="UP000682892"/>
    </source>
</evidence>
<feature type="domain" description="C2H2-type" evidence="8">
    <location>
        <begin position="370"/>
        <end position="397"/>
    </location>
</feature>
<dbReference type="PROSITE" id="PS50157">
    <property type="entry name" value="ZINC_FINGER_C2H2_2"/>
    <property type="match status" value="10"/>
</dbReference>
<keyword evidence="4 6" id="KW-0862">Zinc</keyword>
<evidence type="ECO:0000313" key="10">
    <source>
        <dbReference type="EMBL" id="EAT37530.1"/>
    </source>
</evidence>
<dbReference type="Gene3D" id="3.30.160.60">
    <property type="entry name" value="Classic Zinc Finger"/>
    <property type="match status" value="8"/>
</dbReference>
<dbReference type="PANTHER" id="PTHR24379:SF121">
    <property type="entry name" value="C2H2-TYPE DOMAIN-CONTAINING PROTEIN"/>
    <property type="match status" value="1"/>
</dbReference>
<dbReference type="Pfam" id="PF07776">
    <property type="entry name" value="zf-AD"/>
    <property type="match status" value="1"/>
</dbReference>
<feature type="binding site" evidence="6">
    <location>
        <position position="54"/>
    </location>
    <ligand>
        <name>Zn(2+)</name>
        <dbReference type="ChEBI" id="CHEBI:29105"/>
    </ligand>
</feature>
<evidence type="ECO:0000256" key="1">
    <source>
        <dbReference type="ARBA" id="ARBA00022723"/>
    </source>
</evidence>
<dbReference type="PANTHER" id="PTHR24379">
    <property type="entry name" value="KRAB AND ZINC FINGER DOMAIN-CONTAINING"/>
    <property type="match status" value="1"/>
</dbReference>
<feature type="domain" description="C2H2-type" evidence="8">
    <location>
        <begin position="234"/>
        <end position="262"/>
    </location>
</feature>
<feature type="domain" description="C2H2-type" evidence="8">
    <location>
        <begin position="459"/>
        <end position="486"/>
    </location>
</feature>
<evidence type="ECO:0000256" key="7">
    <source>
        <dbReference type="SAM" id="MobiDB-lite"/>
    </source>
</evidence>
<dbReference type="PROSITE" id="PS00028">
    <property type="entry name" value="ZINC_FINGER_C2H2_1"/>
    <property type="match status" value="9"/>
</dbReference>
<organism evidence="10 11">
    <name type="scientific">Aedes aegypti</name>
    <name type="common">Yellowfever mosquito</name>
    <name type="synonym">Culex aegypti</name>
    <dbReference type="NCBI Taxonomy" id="7159"/>
    <lineage>
        <taxon>Eukaryota</taxon>
        <taxon>Metazoa</taxon>
        <taxon>Ecdysozoa</taxon>
        <taxon>Arthropoda</taxon>
        <taxon>Hexapoda</taxon>
        <taxon>Insecta</taxon>
        <taxon>Pterygota</taxon>
        <taxon>Neoptera</taxon>
        <taxon>Endopterygota</taxon>
        <taxon>Diptera</taxon>
        <taxon>Nematocera</taxon>
        <taxon>Culicoidea</taxon>
        <taxon>Culicidae</taxon>
        <taxon>Culicinae</taxon>
        <taxon>Aedini</taxon>
        <taxon>Aedes</taxon>
        <taxon>Stegomyia</taxon>
    </lineage>
</organism>
<feature type="domain" description="C2H2-type" evidence="8">
    <location>
        <begin position="431"/>
        <end position="458"/>
    </location>
</feature>
<dbReference type="SUPFAM" id="SSF57716">
    <property type="entry name" value="Glucocorticoid receptor-like (DNA-binding domain)"/>
    <property type="match status" value="1"/>
</dbReference>
<evidence type="ECO:0000259" key="8">
    <source>
        <dbReference type="PROSITE" id="PS50157"/>
    </source>
</evidence>
<feature type="domain" description="ZAD" evidence="9">
    <location>
        <begin position="5"/>
        <end position="81"/>
    </location>
</feature>
<feature type="compositionally biased region" description="Acidic residues" evidence="7">
    <location>
        <begin position="102"/>
        <end position="117"/>
    </location>
</feature>
<dbReference type="OMA" id="QCCGCRE"/>
<reference evidence="10" key="2">
    <citation type="journal article" date="2007" name="Science">
        <title>Genome sequence of Aedes aegypti, a major arbovirus vector.</title>
        <authorList>
            <person name="Nene V."/>
            <person name="Wortman J.R."/>
            <person name="Lawson D."/>
            <person name="Haas B."/>
            <person name="Kodira C."/>
            <person name="Tu Z.J."/>
            <person name="Loftus B."/>
            <person name="Xi Z."/>
            <person name="Megy K."/>
            <person name="Grabherr M."/>
            <person name="Ren Q."/>
            <person name="Zdobnov E.M."/>
            <person name="Lobo N.F."/>
            <person name="Campbell K.S."/>
            <person name="Brown S.E."/>
            <person name="Bonaldo M.F."/>
            <person name="Zhu J."/>
            <person name="Sinkins S.P."/>
            <person name="Hogenkamp D.G."/>
            <person name="Amedeo P."/>
            <person name="Arensburger P."/>
            <person name="Atkinson P.W."/>
            <person name="Bidwell S."/>
            <person name="Biedler J."/>
            <person name="Birney E."/>
            <person name="Bruggner R.V."/>
            <person name="Costas J."/>
            <person name="Coy M.R."/>
            <person name="Crabtree J."/>
            <person name="Crawford M."/>
            <person name="Debruyn B."/>
            <person name="Decaprio D."/>
            <person name="Eiglmeier K."/>
            <person name="Eisenstadt E."/>
            <person name="El-Dorry H."/>
            <person name="Gelbart W.M."/>
            <person name="Gomes S.L."/>
            <person name="Hammond M."/>
            <person name="Hannick L.I."/>
            <person name="Hogan J.R."/>
            <person name="Holmes M.H."/>
            <person name="Jaffe D."/>
            <person name="Johnston J.S."/>
            <person name="Kennedy R.C."/>
            <person name="Koo H."/>
            <person name="Kravitz S."/>
            <person name="Kriventseva E.V."/>
            <person name="Kulp D."/>
            <person name="Labutti K."/>
            <person name="Lee E."/>
            <person name="Li S."/>
            <person name="Lovin D.D."/>
            <person name="Mao C."/>
            <person name="Mauceli E."/>
            <person name="Menck C.F."/>
            <person name="Miller J.R."/>
            <person name="Montgomery P."/>
            <person name="Mori A."/>
            <person name="Nascimento A.L."/>
            <person name="Naveira H.F."/>
            <person name="Nusbaum C."/>
            <person name="O'leary S."/>
            <person name="Orvis J."/>
            <person name="Pertea M."/>
            <person name="Quesneville H."/>
            <person name="Reidenbach K.R."/>
            <person name="Rogers Y.H."/>
            <person name="Roth C.W."/>
            <person name="Schneider J.R."/>
            <person name="Schatz M."/>
            <person name="Shumway M."/>
            <person name="Stanke M."/>
            <person name="Stinson E.O."/>
            <person name="Tubio J.M."/>
            <person name="Vanzee J.P."/>
            <person name="Verjovski-Almeida S."/>
            <person name="Werner D."/>
            <person name="White O."/>
            <person name="Wyder S."/>
            <person name="Zeng Q."/>
            <person name="Zhao Q."/>
            <person name="Zhao Y."/>
            <person name="Hill C.A."/>
            <person name="Raikhel A.S."/>
            <person name="Soares M.B."/>
            <person name="Knudson D.L."/>
            <person name="Lee N.H."/>
            <person name="Galagan J."/>
            <person name="Salzberg S.L."/>
            <person name="Paulsen I.T."/>
            <person name="Dimopoulos G."/>
            <person name="Collins F.H."/>
            <person name="Birren B."/>
            <person name="Fraser-Liggett C.M."/>
            <person name="Severson D.W."/>
        </authorList>
    </citation>
    <scope>NUCLEOTIDE SEQUENCE [LARGE SCALE GENOMIC DNA]</scope>
    <source>
        <strain evidence="10">Liverpool</strain>
    </source>
</reference>
<dbReference type="InterPro" id="IPR012934">
    <property type="entry name" value="Znf_AD"/>
</dbReference>
<feature type="domain" description="C2H2-type" evidence="8">
    <location>
        <begin position="398"/>
        <end position="425"/>
    </location>
</feature>
<dbReference type="Pfam" id="PF13894">
    <property type="entry name" value="zf-C2H2_4"/>
    <property type="match status" value="1"/>
</dbReference>
<evidence type="ECO:0000256" key="2">
    <source>
        <dbReference type="ARBA" id="ARBA00022737"/>
    </source>
</evidence>
<keyword evidence="1 6" id="KW-0479">Metal-binding</keyword>
<gene>
    <name evidence="10" type="ORF">AaeL_AAEL010492</name>
</gene>
<feature type="domain" description="C2H2-type" evidence="8">
    <location>
        <begin position="336"/>
        <end position="364"/>
    </location>
</feature>
<dbReference type="FunFam" id="3.30.160.60:FF:000184">
    <property type="entry name" value="Zinc finger protein 333"/>
    <property type="match status" value="1"/>
</dbReference>
<dbReference type="SUPFAM" id="SSF57667">
    <property type="entry name" value="beta-beta-alpha zinc fingers"/>
    <property type="match status" value="5"/>
</dbReference>
<dbReference type="AlphaFoldDB" id="Q16ST1"/>
<feature type="binding site" evidence="6">
    <location>
        <position position="7"/>
    </location>
    <ligand>
        <name>Zn(2+)</name>
        <dbReference type="ChEBI" id="CHEBI:29105"/>
    </ligand>
</feature>
<feature type="compositionally biased region" description="Low complexity" evidence="7">
    <location>
        <begin position="88"/>
        <end position="101"/>
    </location>
</feature>
<name>Q16ST1_AEDAE</name>
<evidence type="ECO:0000256" key="3">
    <source>
        <dbReference type="ARBA" id="ARBA00022771"/>
    </source>
</evidence>
<protein>
    <submittedName>
        <fullName evidence="10">AAEL010492-PA</fullName>
    </submittedName>
</protein>
<feature type="domain" description="C2H2-type" evidence="8">
    <location>
        <begin position="160"/>
        <end position="188"/>
    </location>
</feature>
<feature type="region of interest" description="Disordered" evidence="7">
    <location>
        <begin position="87"/>
        <end position="118"/>
    </location>
</feature>
<dbReference type="eggNOG" id="KOG1721">
    <property type="taxonomic scope" value="Eukaryota"/>
</dbReference>
<evidence type="ECO:0000256" key="5">
    <source>
        <dbReference type="PROSITE-ProRule" id="PRU00042"/>
    </source>
</evidence>
<dbReference type="SMART" id="SM00868">
    <property type="entry name" value="zf-AD"/>
    <property type="match status" value="1"/>
</dbReference>
<feature type="binding site" evidence="6">
    <location>
        <position position="57"/>
    </location>
    <ligand>
        <name>Zn(2+)</name>
        <dbReference type="ChEBI" id="CHEBI:29105"/>
    </ligand>
</feature>
<dbReference type="InterPro" id="IPR036236">
    <property type="entry name" value="Znf_C2H2_sf"/>
</dbReference>
<dbReference type="Proteomes" id="UP000682892">
    <property type="component" value="Unassembled WGS sequence"/>
</dbReference>
<feature type="binding site" evidence="6">
    <location>
        <position position="10"/>
    </location>
    <ligand>
        <name>Zn(2+)</name>
        <dbReference type="ChEBI" id="CHEBI:29105"/>
    </ligand>
</feature>
<keyword evidence="2" id="KW-0677">Repeat</keyword>
<evidence type="ECO:0000256" key="6">
    <source>
        <dbReference type="PROSITE-ProRule" id="PRU01263"/>
    </source>
</evidence>
<keyword evidence="3 5" id="KW-0863">Zinc-finger</keyword>
<dbReference type="Pfam" id="PF00096">
    <property type="entry name" value="zf-C2H2"/>
    <property type="match status" value="3"/>
</dbReference>
<dbReference type="PaxDb" id="7159-AAEL010492-PA"/>
<dbReference type="GO" id="GO:0005634">
    <property type="term" value="C:nucleus"/>
    <property type="evidence" value="ECO:0007669"/>
    <property type="project" value="InterPro"/>
</dbReference>
<evidence type="ECO:0000256" key="4">
    <source>
        <dbReference type="ARBA" id="ARBA00022833"/>
    </source>
</evidence>
<dbReference type="GO" id="GO:0008270">
    <property type="term" value="F:zinc ion binding"/>
    <property type="evidence" value="ECO:0007669"/>
    <property type="project" value="UniProtKB-UniRule"/>
</dbReference>
<dbReference type="PhylomeDB" id="Q16ST1"/>
<dbReference type="FunFam" id="3.30.160.60:FF:000110">
    <property type="entry name" value="Zinc finger protein-like"/>
    <property type="match status" value="1"/>
</dbReference>
<dbReference type="PROSITE" id="PS51915">
    <property type="entry name" value="ZAD"/>
    <property type="match status" value="1"/>
</dbReference>
<feature type="domain" description="C2H2-type" evidence="8">
    <location>
        <begin position="199"/>
        <end position="227"/>
    </location>
</feature>
<evidence type="ECO:0000259" key="9">
    <source>
        <dbReference type="PROSITE" id="PS51915"/>
    </source>
</evidence>
<dbReference type="SMART" id="SM00355">
    <property type="entry name" value="ZnF_C2H2"/>
    <property type="match status" value="12"/>
</dbReference>
<reference evidence="10" key="3">
    <citation type="submission" date="2012-09" db="EMBL/GenBank/DDBJ databases">
        <authorList>
            <consortium name="VectorBase"/>
        </authorList>
    </citation>
    <scope>NUCLEOTIDE SEQUENCE</scope>
    <source>
        <strain evidence="10">Liverpool</strain>
    </source>
</reference>
<dbReference type="HOGENOM" id="CLU_002678_2_2_1"/>